<dbReference type="InterPro" id="IPR036259">
    <property type="entry name" value="MFS_trans_sf"/>
</dbReference>
<dbReference type="PANTHER" id="PTHR23522:SF10">
    <property type="entry name" value="3-PHENYLPROPIONIC ACID TRANSPORTER-RELATED"/>
    <property type="match status" value="1"/>
</dbReference>
<dbReference type="GO" id="GO:0005886">
    <property type="term" value="C:plasma membrane"/>
    <property type="evidence" value="ECO:0007669"/>
    <property type="project" value="UniProtKB-SubCell"/>
</dbReference>
<evidence type="ECO:0000256" key="2">
    <source>
        <dbReference type="ARBA" id="ARBA00022448"/>
    </source>
</evidence>
<keyword evidence="3" id="KW-1003">Cell membrane</keyword>
<name>A0A412INE2_9FIRM</name>
<evidence type="ECO:0000256" key="5">
    <source>
        <dbReference type="ARBA" id="ARBA00022692"/>
    </source>
</evidence>
<feature type="transmembrane region" description="Helical" evidence="8">
    <location>
        <begin position="275"/>
        <end position="294"/>
    </location>
</feature>
<feature type="transmembrane region" description="Helical" evidence="8">
    <location>
        <begin position="176"/>
        <end position="197"/>
    </location>
</feature>
<accession>A0A412INE2</accession>
<dbReference type="Gene3D" id="1.20.1250.20">
    <property type="entry name" value="MFS general substrate transporter like domains"/>
    <property type="match status" value="2"/>
</dbReference>
<feature type="transmembrane region" description="Helical" evidence="8">
    <location>
        <begin position="400"/>
        <end position="417"/>
    </location>
</feature>
<evidence type="ECO:0000313" key="11">
    <source>
        <dbReference type="Proteomes" id="UP000283295"/>
    </source>
</evidence>
<proteinExistence type="predicted"/>
<dbReference type="OrthoDB" id="1653456at2"/>
<dbReference type="Pfam" id="PF12832">
    <property type="entry name" value="MFS_1_like"/>
    <property type="match status" value="1"/>
</dbReference>
<evidence type="ECO:0000256" key="7">
    <source>
        <dbReference type="ARBA" id="ARBA00023136"/>
    </source>
</evidence>
<evidence type="ECO:0000313" key="10">
    <source>
        <dbReference type="EMBL" id="RGS39549.1"/>
    </source>
</evidence>
<sequence>MGLQKKIRVDTSIKKKNAKLNIKYAILQMMFWTCAASAYAYLTQMLQYKGFTDGQIGVINAVKLFSTVVFQIIIGVFSDRYAERIQLKYIISVLTAVALMLTFVFYEYKLSLVQTVMLFIGFGATFTCISPLIDSLSIKYMNGGRNINYPICRAAGSCAWAVACVLFGVFCDRYDANRLLILQMLFTAMMLAVLLVMDDTSSCSDRRALGARERIAAANITEIREKEVHTAGYLLTTYPKYRWFLIGSAVMFMGYNVGTTFLINVFERLGGNNFHYGLAEFVMAVSEVPSAFLLIKFRKRISLDKIMLCCAVFMTFKNMFAAFSDNVWVIVISQGCEMLGFGLFYSGSVYLIEEMLSPADVVKGMSLINAFTVGAGEGIGALLCGWINSRYGLTVLMDSSVVISAVSIICIVIMCRASNEIHGKIIKTADI</sequence>
<keyword evidence="4" id="KW-0997">Cell inner membrane</keyword>
<dbReference type="SUPFAM" id="SSF103473">
    <property type="entry name" value="MFS general substrate transporter"/>
    <property type="match status" value="1"/>
</dbReference>
<evidence type="ECO:0000256" key="3">
    <source>
        <dbReference type="ARBA" id="ARBA00022475"/>
    </source>
</evidence>
<keyword evidence="6 8" id="KW-1133">Transmembrane helix</keyword>
<keyword evidence="2" id="KW-0813">Transport</keyword>
<evidence type="ECO:0000256" key="8">
    <source>
        <dbReference type="SAM" id="Phobius"/>
    </source>
</evidence>
<feature type="transmembrane region" description="Helical" evidence="8">
    <location>
        <begin position="112"/>
        <end position="133"/>
    </location>
</feature>
<reference evidence="10 11" key="1">
    <citation type="submission" date="2018-08" db="EMBL/GenBank/DDBJ databases">
        <title>A genome reference for cultivated species of the human gut microbiota.</title>
        <authorList>
            <person name="Zou Y."/>
            <person name="Xue W."/>
            <person name="Luo G."/>
        </authorList>
    </citation>
    <scope>NUCLEOTIDE SEQUENCE [LARGE SCALE GENOMIC DNA]</scope>
    <source>
        <strain evidence="10 11">AF22-21</strain>
    </source>
</reference>
<evidence type="ECO:0000256" key="6">
    <source>
        <dbReference type="ARBA" id="ARBA00022989"/>
    </source>
</evidence>
<evidence type="ECO:0000259" key="9">
    <source>
        <dbReference type="Pfam" id="PF12832"/>
    </source>
</evidence>
<feature type="transmembrane region" description="Helical" evidence="8">
    <location>
        <begin position="54"/>
        <end position="77"/>
    </location>
</feature>
<evidence type="ECO:0000256" key="1">
    <source>
        <dbReference type="ARBA" id="ARBA00004429"/>
    </source>
</evidence>
<evidence type="ECO:0000256" key="4">
    <source>
        <dbReference type="ARBA" id="ARBA00022519"/>
    </source>
</evidence>
<feature type="transmembrane region" description="Helical" evidence="8">
    <location>
        <begin position="243"/>
        <end position="263"/>
    </location>
</feature>
<feature type="transmembrane region" description="Helical" evidence="8">
    <location>
        <begin position="364"/>
        <end position="388"/>
    </location>
</feature>
<dbReference type="InterPro" id="IPR024989">
    <property type="entry name" value="MFS_assoc_dom"/>
</dbReference>
<feature type="domain" description="Major facilitator superfamily associated" evidence="9">
    <location>
        <begin position="23"/>
        <end position="388"/>
    </location>
</feature>
<dbReference type="AlphaFoldDB" id="A0A412INE2"/>
<keyword evidence="7 8" id="KW-0472">Membrane</keyword>
<feature type="transmembrane region" description="Helical" evidence="8">
    <location>
        <begin position="21"/>
        <end position="42"/>
    </location>
</feature>
<dbReference type="Proteomes" id="UP000283295">
    <property type="component" value="Unassembled WGS sequence"/>
</dbReference>
<dbReference type="PANTHER" id="PTHR23522">
    <property type="entry name" value="BLL5896 PROTEIN"/>
    <property type="match status" value="1"/>
</dbReference>
<organism evidence="10 11">
    <name type="scientific">Coprococcus eutactus</name>
    <dbReference type="NCBI Taxonomy" id="33043"/>
    <lineage>
        <taxon>Bacteria</taxon>
        <taxon>Bacillati</taxon>
        <taxon>Bacillota</taxon>
        <taxon>Clostridia</taxon>
        <taxon>Lachnospirales</taxon>
        <taxon>Lachnospiraceae</taxon>
        <taxon>Coprococcus</taxon>
    </lineage>
</organism>
<feature type="transmembrane region" description="Helical" evidence="8">
    <location>
        <begin position="154"/>
        <end position="170"/>
    </location>
</feature>
<feature type="transmembrane region" description="Helical" evidence="8">
    <location>
        <begin position="89"/>
        <end position="106"/>
    </location>
</feature>
<gene>
    <name evidence="10" type="ORF">DWX94_10880</name>
</gene>
<comment type="caution">
    <text evidence="10">The sequence shown here is derived from an EMBL/GenBank/DDBJ whole genome shotgun (WGS) entry which is preliminary data.</text>
</comment>
<comment type="subcellular location">
    <subcellularLocation>
        <location evidence="1">Cell inner membrane</location>
        <topology evidence="1">Multi-pass membrane protein</topology>
    </subcellularLocation>
</comment>
<dbReference type="EMBL" id="QRVK01000032">
    <property type="protein sequence ID" value="RGS39549.1"/>
    <property type="molecule type" value="Genomic_DNA"/>
</dbReference>
<protein>
    <recommendedName>
        <fullName evidence="9">Major facilitator superfamily associated domain-containing protein</fullName>
    </recommendedName>
</protein>
<keyword evidence="5 8" id="KW-0812">Transmembrane</keyword>
<feature type="transmembrane region" description="Helical" evidence="8">
    <location>
        <begin position="329"/>
        <end position="352"/>
    </location>
</feature>